<evidence type="ECO:0000256" key="1">
    <source>
        <dbReference type="SAM" id="MobiDB-lite"/>
    </source>
</evidence>
<dbReference type="RefSeq" id="WP_050119363.1">
    <property type="nucleotide sequence ID" value="NZ_CAWMAB010000007.1"/>
</dbReference>
<dbReference type="Proteomes" id="UP000045824">
    <property type="component" value="Unassembled WGS sequence"/>
</dbReference>
<sequence>MASEIEICNIALSRIGNSRTINSLTEKSKEAGVCSLHYEPCRDAVLSDFPWNFAIKRVALADLGNPPPDWNFSYRYPTDCMRLIEIMVPGIRYPTAPMRIPFEVGSDAEGTGKILLTNEHDAWLRYVGRVTDVNMFDSLFRDVLSWRLAAEIAMPLAAAGDLGNKALQMYTNIILSAGSRSMNESQEPQQPESEFTMARLS</sequence>
<gene>
    <name evidence="2" type="ORF">ERS008491_02034</name>
</gene>
<dbReference type="AlphaFoldDB" id="A0A0T9L9Q7"/>
<name>A0A0T9L9Q7_YERKR</name>
<reference evidence="2 3" key="1">
    <citation type="submission" date="2015-03" db="EMBL/GenBank/DDBJ databases">
        <authorList>
            <person name="Murphy D."/>
        </authorList>
    </citation>
    <scope>NUCLEOTIDE SEQUENCE [LARGE SCALE GENOMIC DNA]</scope>
    <source>
        <strain evidence="2 3">FCF326</strain>
    </source>
</reference>
<proteinExistence type="predicted"/>
<organism evidence="2 3">
    <name type="scientific">Yersinia kristensenii</name>
    <dbReference type="NCBI Taxonomy" id="28152"/>
    <lineage>
        <taxon>Bacteria</taxon>
        <taxon>Pseudomonadati</taxon>
        <taxon>Pseudomonadota</taxon>
        <taxon>Gammaproteobacteria</taxon>
        <taxon>Enterobacterales</taxon>
        <taxon>Yersiniaceae</taxon>
        <taxon>Yersinia</taxon>
    </lineage>
</organism>
<evidence type="ECO:0000313" key="2">
    <source>
        <dbReference type="EMBL" id="CNE70730.1"/>
    </source>
</evidence>
<feature type="compositionally biased region" description="Low complexity" evidence="1">
    <location>
        <begin position="184"/>
        <end position="194"/>
    </location>
</feature>
<protein>
    <submittedName>
        <fullName evidence="2">Uncharacterized protein</fullName>
    </submittedName>
</protein>
<dbReference type="EMBL" id="CPYI01000007">
    <property type="protein sequence ID" value="CNE70730.1"/>
    <property type="molecule type" value="Genomic_DNA"/>
</dbReference>
<evidence type="ECO:0000313" key="3">
    <source>
        <dbReference type="Proteomes" id="UP000045824"/>
    </source>
</evidence>
<accession>A0A0T9L9Q7</accession>
<feature type="region of interest" description="Disordered" evidence="1">
    <location>
        <begin position="180"/>
        <end position="201"/>
    </location>
</feature>